<keyword evidence="2" id="KW-1185">Reference proteome</keyword>
<evidence type="ECO:0000313" key="1">
    <source>
        <dbReference type="EMBL" id="TWJ17807.1"/>
    </source>
</evidence>
<organism evidence="1 2">
    <name type="scientific">Geobacter argillaceus</name>
    <dbReference type="NCBI Taxonomy" id="345631"/>
    <lineage>
        <taxon>Bacteria</taxon>
        <taxon>Pseudomonadati</taxon>
        <taxon>Thermodesulfobacteriota</taxon>
        <taxon>Desulfuromonadia</taxon>
        <taxon>Geobacterales</taxon>
        <taxon>Geobacteraceae</taxon>
        <taxon>Geobacter</taxon>
    </lineage>
</organism>
<reference evidence="1 2" key="1">
    <citation type="submission" date="2019-07" db="EMBL/GenBank/DDBJ databases">
        <title>Genomic Encyclopedia of Archaeal and Bacterial Type Strains, Phase II (KMG-II): from individual species to whole genera.</title>
        <authorList>
            <person name="Goeker M."/>
        </authorList>
    </citation>
    <scope>NUCLEOTIDE SEQUENCE [LARGE SCALE GENOMIC DNA]</scope>
    <source>
        <strain evidence="1 2">ATCC BAA-1139</strain>
    </source>
</reference>
<dbReference type="AlphaFoldDB" id="A0A562VJ88"/>
<gene>
    <name evidence="1" type="ORF">JN12_02926</name>
</gene>
<dbReference type="InterPro" id="IPR025737">
    <property type="entry name" value="FApF"/>
</dbReference>
<comment type="caution">
    <text evidence="1">The sequence shown here is derived from an EMBL/GenBank/DDBJ whole genome shotgun (WGS) entry which is preliminary data.</text>
</comment>
<dbReference type="OrthoDB" id="9798341at2"/>
<sequence length="321" mass="35379">MMKVPGYRVLRTLWIAAVFFILTVVQSWAGGGQHYPNGVEDFAVGALPPPGVYLVNYLILAQKNSVRDNSGNSQPGSFKADVVAEVPRFIYVSPFKLLGADWGAQIFLPYYSADLQAGSSLATPGGKALDSREKGLGDIIFSPLIFGWHFNQNLHAVAVVDFWAPTGNYDTYRPATQILSKNHWTIEPLLAVSYLWEGFDVSAKLMYDFNTSNDKFLNPATGTVGNLDPGQEFHIDWAAGYGLKNGLSGGLVGYNYWQTTDDEFNGATVENNKSRVGGIGIGIKYWPKMGPLSMTLKQYWEYGARNIATGPQTQFKIIYAF</sequence>
<dbReference type="Proteomes" id="UP000319449">
    <property type="component" value="Unassembled WGS sequence"/>
</dbReference>
<proteinExistence type="predicted"/>
<dbReference type="EMBL" id="VLLN01000019">
    <property type="protein sequence ID" value="TWJ17807.1"/>
    <property type="molecule type" value="Genomic_DNA"/>
</dbReference>
<accession>A0A562VJ88</accession>
<evidence type="ECO:0000313" key="2">
    <source>
        <dbReference type="Proteomes" id="UP000319449"/>
    </source>
</evidence>
<name>A0A562VJ88_9BACT</name>
<protein>
    <submittedName>
        <fullName evidence="1">Uncharacterized protein</fullName>
    </submittedName>
</protein>
<dbReference type="Pfam" id="PF13557">
    <property type="entry name" value="Phenol_MetA_deg"/>
    <property type="match status" value="1"/>
</dbReference>
<dbReference type="RefSeq" id="WP_145024047.1">
    <property type="nucleotide sequence ID" value="NZ_VLLN01000019.1"/>
</dbReference>